<dbReference type="Gene3D" id="3.90.1150.10">
    <property type="entry name" value="Aspartate Aminotransferase, domain 1"/>
    <property type="match status" value="1"/>
</dbReference>
<dbReference type="PANTHER" id="PTHR43094:SF1">
    <property type="entry name" value="AMINOTRANSFERASE CLASS-III"/>
    <property type="match status" value="1"/>
</dbReference>
<accession>A0A8J3LYT5</accession>
<dbReference type="InterPro" id="IPR015422">
    <property type="entry name" value="PyrdxlP-dep_Trfase_small"/>
</dbReference>
<dbReference type="PANTHER" id="PTHR43094">
    <property type="entry name" value="AMINOTRANSFERASE"/>
    <property type="match status" value="1"/>
</dbReference>
<sequence length="422" mass="44698">MSSNRVGLGTSLWSAQAHMPSVLDSRVTLVAGDGAYLTTSDGARLLDATAGLWHANVGHGRESIARAAYEQMCRLETYHVFGRFANEPALQLADRVTAMGPIPDAKVFWTSGGSDAVDLACKLARRHWQLENRPDKRIILSRANAYHGLHGFGTSIAGLEYNRDGYGSDSLIPETARIPTNDLAGVAAVIAELGPERIAAIVAEPVMGTGGVIPPEPGYLDGLQRLARANDILFIVDEVITGFGRTGVMFASERFGLQPDMVLMAKGITSGYAPLGGVLIAPAVWGRFFADADAPMFRHGLTYSGHATACAVAATNLDILEQEGLVERAAELEGVLARAVKPLADHELVADVRSAGFMAGVQLLPEVPGEAIADACIAGGVVMRAINNNTLQICPPFVVTDEEVSRIAATIQDALDGFASRR</sequence>
<keyword evidence="4" id="KW-0032">Aminotransferase</keyword>
<dbReference type="SUPFAM" id="SSF53383">
    <property type="entry name" value="PLP-dependent transferases"/>
    <property type="match status" value="1"/>
</dbReference>
<dbReference type="CDD" id="cd00610">
    <property type="entry name" value="OAT_like"/>
    <property type="match status" value="1"/>
</dbReference>
<keyword evidence="2 3" id="KW-0663">Pyridoxal phosphate</keyword>
<dbReference type="GO" id="GO:0008483">
    <property type="term" value="F:transaminase activity"/>
    <property type="evidence" value="ECO:0007669"/>
    <property type="project" value="UniProtKB-KW"/>
</dbReference>
<dbReference type="Pfam" id="PF00202">
    <property type="entry name" value="Aminotran_3"/>
    <property type="match status" value="1"/>
</dbReference>
<evidence type="ECO:0000256" key="1">
    <source>
        <dbReference type="ARBA" id="ARBA00008954"/>
    </source>
</evidence>
<evidence type="ECO:0000313" key="5">
    <source>
        <dbReference type="Proteomes" id="UP000653674"/>
    </source>
</evidence>
<comment type="similarity">
    <text evidence="1 3">Belongs to the class-III pyridoxal-phosphate-dependent aminotransferase family.</text>
</comment>
<keyword evidence="4" id="KW-0808">Transferase</keyword>
<evidence type="ECO:0000256" key="2">
    <source>
        <dbReference type="ARBA" id="ARBA00022898"/>
    </source>
</evidence>
<dbReference type="InterPro" id="IPR015421">
    <property type="entry name" value="PyrdxlP-dep_Trfase_major"/>
</dbReference>
<evidence type="ECO:0000313" key="4">
    <source>
        <dbReference type="EMBL" id="GIG75996.1"/>
    </source>
</evidence>
<dbReference type="GO" id="GO:0030170">
    <property type="term" value="F:pyridoxal phosphate binding"/>
    <property type="evidence" value="ECO:0007669"/>
    <property type="project" value="InterPro"/>
</dbReference>
<dbReference type="AlphaFoldDB" id="A0A8J3LYT5"/>
<dbReference type="Proteomes" id="UP000653674">
    <property type="component" value="Unassembled WGS sequence"/>
</dbReference>
<name>A0A8J3LYT5_9ACTN</name>
<organism evidence="4 5">
    <name type="scientific">Planosporangium flavigriseum</name>
    <dbReference type="NCBI Taxonomy" id="373681"/>
    <lineage>
        <taxon>Bacteria</taxon>
        <taxon>Bacillati</taxon>
        <taxon>Actinomycetota</taxon>
        <taxon>Actinomycetes</taxon>
        <taxon>Micromonosporales</taxon>
        <taxon>Micromonosporaceae</taxon>
        <taxon>Planosporangium</taxon>
    </lineage>
</organism>
<proteinExistence type="inferred from homology"/>
<dbReference type="InterPro" id="IPR015424">
    <property type="entry name" value="PyrdxlP-dep_Trfase"/>
</dbReference>
<keyword evidence="5" id="KW-1185">Reference proteome</keyword>
<dbReference type="RefSeq" id="WP_168079855.1">
    <property type="nucleotide sequence ID" value="NZ_BAAAQJ010000001.1"/>
</dbReference>
<dbReference type="InterPro" id="IPR005814">
    <property type="entry name" value="Aminotrans_3"/>
</dbReference>
<protein>
    <submittedName>
        <fullName evidence="4">Aspartate aminotransferase family protein</fullName>
    </submittedName>
</protein>
<reference evidence="4" key="1">
    <citation type="submission" date="2021-01" db="EMBL/GenBank/DDBJ databases">
        <title>Whole genome shotgun sequence of Planosporangium flavigriseum NBRC 105377.</title>
        <authorList>
            <person name="Komaki H."/>
            <person name="Tamura T."/>
        </authorList>
    </citation>
    <scope>NUCLEOTIDE SEQUENCE</scope>
    <source>
        <strain evidence="4">NBRC 105377</strain>
    </source>
</reference>
<dbReference type="PIRSF" id="PIRSF000521">
    <property type="entry name" value="Transaminase_4ab_Lys_Orn"/>
    <property type="match status" value="1"/>
</dbReference>
<dbReference type="InterPro" id="IPR049704">
    <property type="entry name" value="Aminotrans_3_PPA_site"/>
</dbReference>
<gene>
    <name evidence="4" type="ORF">Pfl04_44000</name>
</gene>
<dbReference type="PROSITE" id="PS00600">
    <property type="entry name" value="AA_TRANSFER_CLASS_3"/>
    <property type="match status" value="1"/>
</dbReference>
<evidence type="ECO:0000256" key="3">
    <source>
        <dbReference type="RuleBase" id="RU003560"/>
    </source>
</evidence>
<dbReference type="Gene3D" id="3.40.640.10">
    <property type="entry name" value="Type I PLP-dependent aspartate aminotransferase-like (Major domain)"/>
    <property type="match status" value="1"/>
</dbReference>
<comment type="caution">
    <text evidence="4">The sequence shown here is derived from an EMBL/GenBank/DDBJ whole genome shotgun (WGS) entry which is preliminary data.</text>
</comment>
<dbReference type="EMBL" id="BONU01000042">
    <property type="protein sequence ID" value="GIG75996.1"/>
    <property type="molecule type" value="Genomic_DNA"/>
</dbReference>